<evidence type="ECO:0000313" key="1">
    <source>
        <dbReference type="EMBL" id="KAJ0169871.1"/>
    </source>
</evidence>
<protein>
    <submittedName>
        <fullName evidence="1">Uncharacterized protein</fullName>
    </submittedName>
</protein>
<name>A0ACC1CEA9_9NEOP</name>
<sequence>MFNKLYFTFFCIVRECGLFQLLGQLLCLKLSEMLRTGSVRALSLPGAFPSTEYRVQPSLAGGPPPPTTSISVLPTTPSWRRIPVGNSAK</sequence>
<gene>
    <name evidence="1" type="ORF">K1T71_014477</name>
</gene>
<reference evidence="1 2" key="1">
    <citation type="journal article" date="2021" name="Front. Genet.">
        <title>Chromosome-Level Genome Assembly Reveals Significant Gene Expansion in the Toll and IMD Signaling Pathways of Dendrolimus kikuchii.</title>
        <authorList>
            <person name="Zhou J."/>
            <person name="Wu P."/>
            <person name="Xiong Z."/>
            <person name="Liu N."/>
            <person name="Zhao N."/>
            <person name="Ji M."/>
            <person name="Qiu Y."/>
            <person name="Yang B."/>
        </authorList>
    </citation>
    <scope>NUCLEOTIDE SEQUENCE [LARGE SCALE GENOMIC DNA]</scope>
    <source>
        <strain evidence="1">Ann1</strain>
    </source>
</reference>
<accession>A0ACC1CEA9</accession>
<dbReference type="EMBL" id="CM034415">
    <property type="protein sequence ID" value="KAJ0169871.1"/>
    <property type="molecule type" value="Genomic_DNA"/>
</dbReference>
<proteinExistence type="predicted"/>
<comment type="caution">
    <text evidence="1">The sequence shown here is derived from an EMBL/GenBank/DDBJ whole genome shotgun (WGS) entry which is preliminary data.</text>
</comment>
<evidence type="ECO:0000313" key="2">
    <source>
        <dbReference type="Proteomes" id="UP000824533"/>
    </source>
</evidence>
<keyword evidence="2" id="KW-1185">Reference proteome</keyword>
<organism evidence="1 2">
    <name type="scientific">Dendrolimus kikuchii</name>
    <dbReference type="NCBI Taxonomy" id="765133"/>
    <lineage>
        <taxon>Eukaryota</taxon>
        <taxon>Metazoa</taxon>
        <taxon>Ecdysozoa</taxon>
        <taxon>Arthropoda</taxon>
        <taxon>Hexapoda</taxon>
        <taxon>Insecta</taxon>
        <taxon>Pterygota</taxon>
        <taxon>Neoptera</taxon>
        <taxon>Endopterygota</taxon>
        <taxon>Lepidoptera</taxon>
        <taxon>Glossata</taxon>
        <taxon>Ditrysia</taxon>
        <taxon>Bombycoidea</taxon>
        <taxon>Lasiocampidae</taxon>
        <taxon>Dendrolimus</taxon>
    </lineage>
</organism>
<dbReference type="Proteomes" id="UP000824533">
    <property type="component" value="Linkage Group LG29"/>
</dbReference>